<name>M2PPJ4_9PSEU</name>
<dbReference type="AlphaFoldDB" id="M2PPJ4"/>
<dbReference type="EMBL" id="ANMG01000033">
    <property type="protein sequence ID" value="EMD26463.1"/>
    <property type="molecule type" value="Genomic_DNA"/>
</dbReference>
<accession>M2PPJ4</accession>
<comment type="caution">
    <text evidence="1">The sequence shown here is derived from an EMBL/GenBank/DDBJ whole genome shotgun (WGS) entry which is preliminary data.</text>
</comment>
<proteinExistence type="predicted"/>
<evidence type="ECO:0000313" key="2">
    <source>
        <dbReference type="Proteomes" id="UP000014137"/>
    </source>
</evidence>
<gene>
    <name evidence="1" type="ORF">C791_3593</name>
</gene>
<organism evidence="1 2">
    <name type="scientific">Amycolatopsis azurea DSM 43854</name>
    <dbReference type="NCBI Taxonomy" id="1238180"/>
    <lineage>
        <taxon>Bacteria</taxon>
        <taxon>Bacillati</taxon>
        <taxon>Actinomycetota</taxon>
        <taxon>Actinomycetes</taxon>
        <taxon>Pseudonocardiales</taxon>
        <taxon>Pseudonocardiaceae</taxon>
        <taxon>Amycolatopsis</taxon>
    </lineage>
</organism>
<protein>
    <submittedName>
        <fullName evidence="1">Uncharacterized protein</fullName>
    </submittedName>
</protein>
<dbReference type="PATRIC" id="fig|1238180.3.peg.3924"/>
<dbReference type="Proteomes" id="UP000014137">
    <property type="component" value="Unassembled WGS sequence"/>
</dbReference>
<sequence>MRFRGKLGHVFHPSHFARCPRRPRNGVIFGKRAPDTSVPP</sequence>
<reference evidence="1 2" key="1">
    <citation type="submission" date="2012-10" db="EMBL/GenBank/DDBJ databases">
        <title>Genome assembly of Amycolatopsis azurea DSM 43854.</title>
        <authorList>
            <person name="Khatri I."/>
            <person name="Kaur I."/>
            <person name="Subramanian S."/>
            <person name="Mayilraj S."/>
        </authorList>
    </citation>
    <scope>NUCLEOTIDE SEQUENCE [LARGE SCALE GENOMIC DNA]</scope>
    <source>
        <strain evidence="1 2">DSM 43854</strain>
    </source>
</reference>
<evidence type="ECO:0000313" key="1">
    <source>
        <dbReference type="EMBL" id="EMD26463.1"/>
    </source>
</evidence>